<dbReference type="STRING" id="112903.SAMN04490178_14114"/>
<name>A0A1H8Y3J6_9FIRM</name>
<evidence type="ECO:0000313" key="1">
    <source>
        <dbReference type="EMBL" id="SEP46834.1"/>
    </source>
</evidence>
<dbReference type="AlphaFoldDB" id="A0A1H8Y3J6"/>
<keyword evidence="2" id="KW-1185">Reference proteome</keyword>
<sequence>MKIPIPGMDFQVKEKRQNEPLSVEQIVKAIYEGSFHGAALLPVTLAYQSILGPACWICSNEEQAMYKRQWESGLVFSVDEFKLIVATQDMEQLKTVIMTKRAFNGEIGRAAGDET</sequence>
<dbReference type="Proteomes" id="UP000198847">
    <property type="component" value="Unassembled WGS sequence"/>
</dbReference>
<dbReference type="OrthoDB" id="9965727at2"/>
<proteinExistence type="predicted"/>
<reference evidence="1 2" key="1">
    <citation type="submission" date="2016-10" db="EMBL/GenBank/DDBJ databases">
        <authorList>
            <person name="de Groot N.N."/>
        </authorList>
    </citation>
    <scope>NUCLEOTIDE SEQUENCE [LARGE SCALE GENOMIC DNA]</scope>
    <source>
        <strain evidence="1 2">DSM 13305</strain>
    </source>
</reference>
<dbReference type="RefSeq" id="WP_143050674.1">
    <property type="nucleotide sequence ID" value="NZ_FODY01000041.1"/>
</dbReference>
<protein>
    <submittedName>
        <fullName evidence="1">Uncharacterized protein</fullName>
    </submittedName>
</protein>
<accession>A0A1H8Y3J6</accession>
<gene>
    <name evidence="1" type="ORF">SAMN04490178_14114</name>
</gene>
<evidence type="ECO:0000313" key="2">
    <source>
        <dbReference type="Proteomes" id="UP000198847"/>
    </source>
</evidence>
<organism evidence="1 2">
    <name type="scientific">Propionispora vibrioides</name>
    <dbReference type="NCBI Taxonomy" id="112903"/>
    <lineage>
        <taxon>Bacteria</taxon>
        <taxon>Bacillati</taxon>
        <taxon>Bacillota</taxon>
        <taxon>Negativicutes</taxon>
        <taxon>Selenomonadales</taxon>
        <taxon>Sporomusaceae</taxon>
        <taxon>Propionispora</taxon>
    </lineage>
</organism>
<dbReference type="EMBL" id="FODY01000041">
    <property type="protein sequence ID" value="SEP46834.1"/>
    <property type="molecule type" value="Genomic_DNA"/>
</dbReference>